<dbReference type="Gene3D" id="3.40.50.880">
    <property type="match status" value="1"/>
</dbReference>
<organism evidence="1 2">
    <name type="scientific">Coniophora puteana (strain RWD-64-598)</name>
    <name type="common">Brown rot fungus</name>
    <dbReference type="NCBI Taxonomy" id="741705"/>
    <lineage>
        <taxon>Eukaryota</taxon>
        <taxon>Fungi</taxon>
        <taxon>Dikarya</taxon>
        <taxon>Basidiomycota</taxon>
        <taxon>Agaricomycotina</taxon>
        <taxon>Agaricomycetes</taxon>
        <taxon>Agaricomycetidae</taxon>
        <taxon>Boletales</taxon>
        <taxon>Coniophorineae</taxon>
        <taxon>Coniophoraceae</taxon>
        <taxon>Coniophora</taxon>
    </lineage>
</organism>
<dbReference type="PANTHER" id="PTHR43130:SF3">
    <property type="entry name" value="HTH-TYPE TRANSCRIPTIONAL REGULATOR RV1931C"/>
    <property type="match status" value="1"/>
</dbReference>
<keyword evidence="2" id="KW-1185">Reference proteome</keyword>
<dbReference type="InterPro" id="IPR052158">
    <property type="entry name" value="INH-QAR"/>
</dbReference>
<evidence type="ECO:0000313" key="2">
    <source>
        <dbReference type="Proteomes" id="UP000053558"/>
    </source>
</evidence>
<dbReference type="RefSeq" id="XP_007772015.1">
    <property type="nucleotide sequence ID" value="XM_007773825.1"/>
</dbReference>
<dbReference type="KEGG" id="cput:CONPUDRAFT_84058"/>
<dbReference type="OMA" id="RVMEYDW"/>
<evidence type="ECO:0000313" key="1">
    <source>
        <dbReference type="EMBL" id="EIW77628.1"/>
    </source>
</evidence>
<accession>A0A5M3MEI2</accession>
<dbReference type="EMBL" id="JH711583">
    <property type="protein sequence ID" value="EIW77628.1"/>
    <property type="molecule type" value="Genomic_DNA"/>
</dbReference>
<name>A0A5M3MEI2_CONPW</name>
<dbReference type="Proteomes" id="UP000053558">
    <property type="component" value="Unassembled WGS sequence"/>
</dbReference>
<dbReference type="AlphaFoldDB" id="A0A5M3MEI2"/>
<sequence length="241" mass="25740">MSSQNKLRVLCLPFPNFDTLDLNGPIEVLGSSGYPGGKFPFSITIAAADELTRAGEGYALQRNISHADALATINSFAVLLVPGAGTEHIMPYLKEGETHFDGLLGIAEAFCRLGPMEDGTERVMLSVCTGSLKLAYRGLFDGLKVTTHFSAYSLLEGIVAGYKGRNPGTAKGATVVGPVEGKERRVRWVDAGRNAHGVRVISAGGVSCGIDAALFIASERYGRDTALKIAEIMEYAWRENV</sequence>
<proteinExistence type="predicted"/>
<gene>
    <name evidence="1" type="ORF">CONPUDRAFT_84058</name>
</gene>
<dbReference type="PANTHER" id="PTHR43130">
    <property type="entry name" value="ARAC-FAMILY TRANSCRIPTIONAL REGULATOR"/>
    <property type="match status" value="1"/>
</dbReference>
<reference evidence="2" key="1">
    <citation type="journal article" date="2012" name="Science">
        <title>The Paleozoic origin of enzymatic lignin decomposition reconstructed from 31 fungal genomes.</title>
        <authorList>
            <person name="Floudas D."/>
            <person name="Binder M."/>
            <person name="Riley R."/>
            <person name="Barry K."/>
            <person name="Blanchette R.A."/>
            <person name="Henrissat B."/>
            <person name="Martinez A.T."/>
            <person name="Otillar R."/>
            <person name="Spatafora J.W."/>
            <person name="Yadav J.S."/>
            <person name="Aerts A."/>
            <person name="Benoit I."/>
            <person name="Boyd A."/>
            <person name="Carlson A."/>
            <person name="Copeland A."/>
            <person name="Coutinho P.M."/>
            <person name="de Vries R.P."/>
            <person name="Ferreira P."/>
            <person name="Findley K."/>
            <person name="Foster B."/>
            <person name="Gaskell J."/>
            <person name="Glotzer D."/>
            <person name="Gorecki P."/>
            <person name="Heitman J."/>
            <person name="Hesse C."/>
            <person name="Hori C."/>
            <person name="Igarashi K."/>
            <person name="Jurgens J.A."/>
            <person name="Kallen N."/>
            <person name="Kersten P."/>
            <person name="Kohler A."/>
            <person name="Kuees U."/>
            <person name="Kumar T.K.A."/>
            <person name="Kuo A."/>
            <person name="LaButti K."/>
            <person name="Larrondo L.F."/>
            <person name="Lindquist E."/>
            <person name="Ling A."/>
            <person name="Lombard V."/>
            <person name="Lucas S."/>
            <person name="Lundell T."/>
            <person name="Martin R."/>
            <person name="McLaughlin D.J."/>
            <person name="Morgenstern I."/>
            <person name="Morin E."/>
            <person name="Murat C."/>
            <person name="Nagy L.G."/>
            <person name="Nolan M."/>
            <person name="Ohm R.A."/>
            <person name="Patyshakuliyeva A."/>
            <person name="Rokas A."/>
            <person name="Ruiz-Duenas F.J."/>
            <person name="Sabat G."/>
            <person name="Salamov A."/>
            <person name="Samejima M."/>
            <person name="Schmutz J."/>
            <person name="Slot J.C."/>
            <person name="St John F."/>
            <person name="Stenlid J."/>
            <person name="Sun H."/>
            <person name="Sun S."/>
            <person name="Syed K."/>
            <person name="Tsang A."/>
            <person name="Wiebenga A."/>
            <person name="Young D."/>
            <person name="Pisabarro A."/>
            <person name="Eastwood D.C."/>
            <person name="Martin F."/>
            <person name="Cullen D."/>
            <person name="Grigoriev I.V."/>
            <person name="Hibbett D.S."/>
        </authorList>
    </citation>
    <scope>NUCLEOTIDE SEQUENCE [LARGE SCALE GENOMIC DNA]</scope>
    <source>
        <strain evidence="2">RWD-64-598 SS2</strain>
    </source>
</reference>
<dbReference type="OrthoDB" id="543156at2759"/>
<dbReference type="SUPFAM" id="SSF52317">
    <property type="entry name" value="Class I glutamine amidotransferase-like"/>
    <property type="match status" value="1"/>
</dbReference>
<protein>
    <submittedName>
        <fullName evidence="1">DJ-1 PfpI family protein</fullName>
    </submittedName>
</protein>
<comment type="caution">
    <text evidence="1">The sequence shown here is derived from an EMBL/GenBank/DDBJ whole genome shotgun (WGS) entry which is preliminary data.</text>
</comment>
<dbReference type="InterPro" id="IPR029062">
    <property type="entry name" value="Class_I_gatase-like"/>
</dbReference>
<dbReference type="GeneID" id="19210712"/>